<dbReference type="GO" id="GO:0004497">
    <property type="term" value="F:monooxygenase activity"/>
    <property type="evidence" value="ECO:0007669"/>
    <property type="project" value="UniProtKB-KW"/>
</dbReference>
<feature type="transmembrane region" description="Helical" evidence="9">
    <location>
        <begin position="12"/>
        <end position="31"/>
    </location>
</feature>
<evidence type="ECO:0000256" key="2">
    <source>
        <dbReference type="ARBA" id="ARBA00022617"/>
    </source>
</evidence>
<dbReference type="InterPro" id="IPR036396">
    <property type="entry name" value="Cyt_P450_sf"/>
</dbReference>
<keyword evidence="5 7" id="KW-0408">Iron</keyword>
<keyword evidence="9" id="KW-1133">Transmembrane helix</keyword>
<dbReference type="GO" id="GO:0016705">
    <property type="term" value="F:oxidoreductase activity, acting on paired donors, with incorporation or reduction of molecular oxygen"/>
    <property type="evidence" value="ECO:0007669"/>
    <property type="project" value="InterPro"/>
</dbReference>
<dbReference type="PANTHER" id="PTHR24291">
    <property type="entry name" value="CYTOCHROME P450 FAMILY 4"/>
    <property type="match status" value="1"/>
</dbReference>
<comment type="caution">
    <text evidence="10">The sequence shown here is derived from an EMBL/GenBank/DDBJ whole genome shotgun (WGS) entry which is preliminary data.</text>
</comment>
<evidence type="ECO:0000256" key="8">
    <source>
        <dbReference type="RuleBase" id="RU000461"/>
    </source>
</evidence>
<dbReference type="PROSITE" id="PS00086">
    <property type="entry name" value="CYTOCHROME_P450"/>
    <property type="match status" value="1"/>
</dbReference>
<dbReference type="PRINTS" id="PR00463">
    <property type="entry name" value="EP450I"/>
</dbReference>
<dbReference type="Pfam" id="PF00067">
    <property type="entry name" value="p450"/>
    <property type="match status" value="1"/>
</dbReference>
<protein>
    <submittedName>
        <fullName evidence="10">Cytochrome P450</fullName>
    </submittedName>
</protein>
<organism evidence="10 11">
    <name type="scientific">Glomus cerebriforme</name>
    <dbReference type="NCBI Taxonomy" id="658196"/>
    <lineage>
        <taxon>Eukaryota</taxon>
        <taxon>Fungi</taxon>
        <taxon>Fungi incertae sedis</taxon>
        <taxon>Mucoromycota</taxon>
        <taxon>Glomeromycotina</taxon>
        <taxon>Glomeromycetes</taxon>
        <taxon>Glomerales</taxon>
        <taxon>Glomeraceae</taxon>
        <taxon>Glomus</taxon>
    </lineage>
</organism>
<evidence type="ECO:0000313" key="10">
    <source>
        <dbReference type="EMBL" id="RIA90006.1"/>
    </source>
</evidence>
<dbReference type="Gene3D" id="1.10.630.10">
    <property type="entry name" value="Cytochrome P450"/>
    <property type="match status" value="1"/>
</dbReference>
<keyword evidence="4 8" id="KW-0560">Oxidoreductase</keyword>
<reference evidence="10 11" key="1">
    <citation type="submission" date="2018-06" db="EMBL/GenBank/DDBJ databases">
        <title>Comparative genomics reveals the genomic features of Rhizophagus irregularis, R. cerebriforme, R. diaphanum and Gigaspora rosea, and their symbiotic lifestyle signature.</title>
        <authorList>
            <person name="Morin E."/>
            <person name="San Clemente H."/>
            <person name="Chen E.C.H."/>
            <person name="De La Providencia I."/>
            <person name="Hainaut M."/>
            <person name="Kuo A."/>
            <person name="Kohler A."/>
            <person name="Murat C."/>
            <person name="Tang N."/>
            <person name="Roy S."/>
            <person name="Loubradou J."/>
            <person name="Henrissat B."/>
            <person name="Grigoriev I.V."/>
            <person name="Corradi N."/>
            <person name="Roux C."/>
            <person name="Martin F.M."/>
        </authorList>
    </citation>
    <scope>NUCLEOTIDE SEQUENCE [LARGE SCALE GENOMIC DNA]</scope>
    <source>
        <strain evidence="10 11">DAOM 227022</strain>
    </source>
</reference>
<keyword evidence="9" id="KW-0812">Transmembrane</keyword>
<dbReference type="GO" id="GO:0020037">
    <property type="term" value="F:heme binding"/>
    <property type="evidence" value="ECO:0007669"/>
    <property type="project" value="InterPro"/>
</dbReference>
<dbReference type="EMBL" id="QKYT01000196">
    <property type="protein sequence ID" value="RIA90006.1"/>
    <property type="molecule type" value="Genomic_DNA"/>
</dbReference>
<comment type="similarity">
    <text evidence="1 8">Belongs to the cytochrome P450 family.</text>
</comment>
<dbReference type="InterPro" id="IPR001128">
    <property type="entry name" value="Cyt_P450"/>
</dbReference>
<proteinExistence type="inferred from homology"/>
<dbReference type="InterPro" id="IPR002401">
    <property type="entry name" value="Cyt_P450_E_grp-I"/>
</dbReference>
<evidence type="ECO:0000313" key="11">
    <source>
        <dbReference type="Proteomes" id="UP000265703"/>
    </source>
</evidence>
<keyword evidence="9" id="KW-0472">Membrane</keyword>
<evidence type="ECO:0000256" key="3">
    <source>
        <dbReference type="ARBA" id="ARBA00022723"/>
    </source>
</evidence>
<dbReference type="InterPro" id="IPR050196">
    <property type="entry name" value="Cytochrome_P450_Monoox"/>
</dbReference>
<keyword evidence="3 7" id="KW-0479">Metal-binding</keyword>
<sequence>MILELFKISDYIGIIVSIILLYVAKFYYQYFTRTNPLPGPIPLPLIGNSLQMIYYVKGDMVDYYKFLHQRYGDIYELYIGNFRQVVLARPEYIEKLMSTSKQSHNVLRVGKTGLEDLGLGPMKGIAFNTYIPTWKSNRQFLLHTIQIPNFSNEVMYNTSKTFDELNSYWKSIGYGVPIDFVNWARLLTYELVFQIIMGFKINKLVEYFNDNVEVSKKKDFRPSSLDKEITNLHESILENLPGLMFVLSYPSFIRRTLFKKKNDAMFYNKHRTNEMLSKIINYRRKEIEETPINEELRNDMLTTLIITNTERDFNEKHYIANESSEPLTNDQILQILIEAVAGGSDSIAHFLCFVVYYLGHYPNVLARFRQELDLILGSDPNRQITTDDLSKMHYLDALIKESARFINQTKIIQRVSTSTSEVAGYKWSPDTTFIIYVEGIHLNPNYYKNPHEFNPDRFMGDKPQKNTFLMFGGGMRTCPGKKFALTEVKCLITLIFRSLDVSLVDKNAPVKLMNAFTTSCTELMVKINQREVQI</sequence>
<name>A0A397SZD4_9GLOM</name>
<evidence type="ECO:0000256" key="6">
    <source>
        <dbReference type="ARBA" id="ARBA00023033"/>
    </source>
</evidence>
<keyword evidence="2 7" id="KW-0349">Heme</keyword>
<evidence type="ECO:0000256" key="1">
    <source>
        <dbReference type="ARBA" id="ARBA00010617"/>
    </source>
</evidence>
<keyword evidence="6 8" id="KW-0503">Monooxygenase</keyword>
<evidence type="ECO:0000256" key="9">
    <source>
        <dbReference type="SAM" id="Phobius"/>
    </source>
</evidence>
<dbReference type="InterPro" id="IPR017972">
    <property type="entry name" value="Cyt_P450_CS"/>
</dbReference>
<dbReference type="AlphaFoldDB" id="A0A397SZD4"/>
<feature type="binding site" description="axial binding residue" evidence="7">
    <location>
        <position position="478"/>
    </location>
    <ligand>
        <name>heme</name>
        <dbReference type="ChEBI" id="CHEBI:30413"/>
    </ligand>
    <ligandPart>
        <name>Fe</name>
        <dbReference type="ChEBI" id="CHEBI:18248"/>
    </ligandPart>
</feature>
<dbReference type="STRING" id="658196.A0A397SZD4"/>
<dbReference type="Proteomes" id="UP000265703">
    <property type="component" value="Unassembled WGS sequence"/>
</dbReference>
<keyword evidence="11" id="KW-1185">Reference proteome</keyword>
<comment type="cofactor">
    <cofactor evidence="7">
        <name>heme</name>
        <dbReference type="ChEBI" id="CHEBI:30413"/>
    </cofactor>
</comment>
<dbReference type="OrthoDB" id="3934656at2759"/>
<dbReference type="SUPFAM" id="SSF48264">
    <property type="entry name" value="Cytochrome P450"/>
    <property type="match status" value="1"/>
</dbReference>
<gene>
    <name evidence="10" type="ORF">C1645_738194</name>
</gene>
<evidence type="ECO:0000256" key="4">
    <source>
        <dbReference type="ARBA" id="ARBA00023002"/>
    </source>
</evidence>
<evidence type="ECO:0000256" key="5">
    <source>
        <dbReference type="ARBA" id="ARBA00023004"/>
    </source>
</evidence>
<accession>A0A397SZD4</accession>
<evidence type="ECO:0000256" key="7">
    <source>
        <dbReference type="PIRSR" id="PIRSR602401-1"/>
    </source>
</evidence>
<dbReference type="GO" id="GO:0005506">
    <property type="term" value="F:iron ion binding"/>
    <property type="evidence" value="ECO:0007669"/>
    <property type="project" value="InterPro"/>
</dbReference>
<dbReference type="PANTHER" id="PTHR24291:SF50">
    <property type="entry name" value="BIFUNCTIONAL ALBAFLAVENONE MONOOXYGENASE_TERPENE SYNTHASE"/>
    <property type="match status" value="1"/>
</dbReference>